<reference evidence="7" key="1">
    <citation type="journal article" date="2019" name="Int. J. Syst. Evol. Microbiol.">
        <title>The Global Catalogue of Microorganisms (GCM) 10K type strain sequencing project: providing services to taxonomists for standard genome sequencing and annotation.</title>
        <authorList>
            <consortium name="The Broad Institute Genomics Platform"/>
            <consortium name="The Broad Institute Genome Sequencing Center for Infectious Disease"/>
            <person name="Wu L."/>
            <person name="Ma J."/>
        </authorList>
    </citation>
    <scope>NUCLEOTIDE SEQUENCE [LARGE SCALE GENOMIC DNA]</scope>
    <source>
        <strain evidence="7">NBRC 112299</strain>
    </source>
</reference>
<dbReference type="Proteomes" id="UP001157125">
    <property type="component" value="Unassembled WGS sequence"/>
</dbReference>
<evidence type="ECO:0000259" key="5">
    <source>
        <dbReference type="Pfam" id="PF07730"/>
    </source>
</evidence>
<keyword evidence="7" id="KW-1185">Reference proteome</keyword>
<sequence length="335" mass="35455">MWDVVLFVFSLFVTVLGLANVPGAETATGMTDLGLGVWLIALVAWGTVFLRRRFPWVTLIAGLVVALIGVDYLLFLLGAFHVLVRADARRRVLFGCGTFAVVALWVVRDLTTPWGADVFTLDDGSGVSPTMATVAIAATSLVITAGSVALSVSLRTTAEERRRAEVEHTRATTLGDELARQAERQDLAREIHDGLTNRLALLSMMGGNVTKAVERGDPSAADLARSLQAQSREALGDLRGLVHDLREGPSAQQAPRGTMRAVPALIADARAAGTSVSATVVLDGISTANAALDSAVHRMAQESLTNAMKHAHGAPVSFYLEAAPSSGVRLRVTNP</sequence>
<dbReference type="Gene3D" id="1.20.5.1930">
    <property type="match status" value="1"/>
</dbReference>
<keyword evidence="4" id="KW-0472">Membrane</keyword>
<dbReference type="PANTHER" id="PTHR24421">
    <property type="entry name" value="NITRATE/NITRITE SENSOR PROTEIN NARX-RELATED"/>
    <property type="match status" value="1"/>
</dbReference>
<feature type="transmembrane region" description="Helical" evidence="4">
    <location>
        <begin position="56"/>
        <end position="80"/>
    </location>
</feature>
<evidence type="ECO:0000256" key="1">
    <source>
        <dbReference type="ARBA" id="ARBA00022679"/>
    </source>
</evidence>
<evidence type="ECO:0000313" key="6">
    <source>
        <dbReference type="EMBL" id="GMA35936.1"/>
    </source>
</evidence>
<dbReference type="InterPro" id="IPR050482">
    <property type="entry name" value="Sensor_HK_TwoCompSys"/>
</dbReference>
<evidence type="ECO:0000256" key="3">
    <source>
        <dbReference type="ARBA" id="ARBA00023012"/>
    </source>
</evidence>
<keyword evidence="3" id="KW-0902">Two-component regulatory system</keyword>
<dbReference type="Gene3D" id="3.30.565.10">
    <property type="entry name" value="Histidine kinase-like ATPase, C-terminal domain"/>
    <property type="match status" value="1"/>
</dbReference>
<comment type="caution">
    <text evidence="6">The sequence shown here is derived from an EMBL/GenBank/DDBJ whole genome shotgun (WGS) entry which is preliminary data.</text>
</comment>
<feature type="transmembrane region" description="Helical" evidence="4">
    <location>
        <begin position="33"/>
        <end position="50"/>
    </location>
</feature>
<dbReference type="InterPro" id="IPR036890">
    <property type="entry name" value="HATPase_C_sf"/>
</dbReference>
<feature type="transmembrane region" description="Helical" evidence="4">
    <location>
        <begin position="131"/>
        <end position="154"/>
    </location>
</feature>
<keyword evidence="4" id="KW-1133">Transmembrane helix</keyword>
<feature type="domain" description="Signal transduction histidine kinase subgroup 3 dimerisation and phosphoacceptor" evidence="5">
    <location>
        <begin position="183"/>
        <end position="248"/>
    </location>
</feature>
<name>A0ABQ6IE32_9MICO</name>
<proteinExistence type="predicted"/>
<feature type="transmembrane region" description="Helical" evidence="4">
    <location>
        <begin position="92"/>
        <end position="111"/>
    </location>
</feature>
<gene>
    <name evidence="6" type="ORF">GCM10025876_21400</name>
</gene>
<evidence type="ECO:0000313" key="7">
    <source>
        <dbReference type="Proteomes" id="UP001157125"/>
    </source>
</evidence>
<feature type="transmembrane region" description="Helical" evidence="4">
    <location>
        <begin position="6"/>
        <end position="21"/>
    </location>
</feature>
<dbReference type="Pfam" id="PF07730">
    <property type="entry name" value="HisKA_3"/>
    <property type="match status" value="1"/>
</dbReference>
<evidence type="ECO:0000256" key="2">
    <source>
        <dbReference type="ARBA" id="ARBA00022777"/>
    </source>
</evidence>
<dbReference type="GO" id="GO:0016301">
    <property type="term" value="F:kinase activity"/>
    <property type="evidence" value="ECO:0007669"/>
    <property type="project" value="UniProtKB-KW"/>
</dbReference>
<keyword evidence="2 6" id="KW-0418">Kinase</keyword>
<organism evidence="6 7">
    <name type="scientific">Demequina litorisediminis</name>
    <dbReference type="NCBI Taxonomy" id="1849022"/>
    <lineage>
        <taxon>Bacteria</taxon>
        <taxon>Bacillati</taxon>
        <taxon>Actinomycetota</taxon>
        <taxon>Actinomycetes</taxon>
        <taxon>Micrococcales</taxon>
        <taxon>Demequinaceae</taxon>
        <taxon>Demequina</taxon>
    </lineage>
</organism>
<protein>
    <submittedName>
        <fullName evidence="6">Two-component sensor histidine kinase</fullName>
    </submittedName>
</protein>
<evidence type="ECO:0000256" key="4">
    <source>
        <dbReference type="SAM" id="Phobius"/>
    </source>
</evidence>
<keyword evidence="4" id="KW-0812">Transmembrane</keyword>
<accession>A0ABQ6IE32</accession>
<keyword evidence="1" id="KW-0808">Transferase</keyword>
<dbReference type="EMBL" id="BSUN01000001">
    <property type="protein sequence ID" value="GMA35936.1"/>
    <property type="molecule type" value="Genomic_DNA"/>
</dbReference>
<dbReference type="InterPro" id="IPR011712">
    <property type="entry name" value="Sig_transdc_His_kin_sub3_dim/P"/>
</dbReference>